<name>A0A7X0U6T8_9BURK</name>
<comment type="caution">
    <text evidence="4">The sequence shown here is derived from an EMBL/GenBank/DDBJ whole genome shotgun (WGS) entry which is preliminary data.</text>
</comment>
<dbReference type="CDD" id="cd04301">
    <property type="entry name" value="NAT_SF"/>
    <property type="match status" value="1"/>
</dbReference>
<dbReference type="PROSITE" id="PS51186">
    <property type="entry name" value="GNAT"/>
    <property type="match status" value="1"/>
</dbReference>
<dbReference type="InterPro" id="IPR000182">
    <property type="entry name" value="GNAT_dom"/>
</dbReference>
<accession>A0A7X0U6T8</accession>
<dbReference type="AlphaFoldDB" id="A0A7X0U6T8"/>
<keyword evidence="5" id="KW-1185">Reference proteome</keyword>
<evidence type="ECO:0000256" key="1">
    <source>
        <dbReference type="ARBA" id="ARBA00022679"/>
    </source>
</evidence>
<dbReference type="Proteomes" id="UP000575083">
    <property type="component" value="Unassembled WGS sequence"/>
</dbReference>
<dbReference type="EC" id="2.3.1.-" evidence="4"/>
<dbReference type="GO" id="GO:0016747">
    <property type="term" value="F:acyltransferase activity, transferring groups other than amino-acyl groups"/>
    <property type="evidence" value="ECO:0007669"/>
    <property type="project" value="InterPro"/>
</dbReference>
<organism evidence="4 5">
    <name type="scientific">Acidovorax soli</name>
    <dbReference type="NCBI Taxonomy" id="592050"/>
    <lineage>
        <taxon>Bacteria</taxon>
        <taxon>Pseudomonadati</taxon>
        <taxon>Pseudomonadota</taxon>
        <taxon>Betaproteobacteria</taxon>
        <taxon>Burkholderiales</taxon>
        <taxon>Comamonadaceae</taxon>
        <taxon>Acidovorax</taxon>
    </lineage>
</organism>
<dbReference type="Gene3D" id="3.40.630.30">
    <property type="match status" value="1"/>
</dbReference>
<dbReference type="EMBL" id="JACHLK010000001">
    <property type="protein sequence ID" value="MBB6557447.1"/>
    <property type="molecule type" value="Genomic_DNA"/>
</dbReference>
<feature type="domain" description="N-acetyltransferase" evidence="3">
    <location>
        <begin position="12"/>
        <end position="155"/>
    </location>
</feature>
<keyword evidence="2 4" id="KW-0012">Acyltransferase</keyword>
<dbReference type="Pfam" id="PF00583">
    <property type="entry name" value="Acetyltransf_1"/>
    <property type="match status" value="1"/>
</dbReference>
<sequence>METAAPVLPEPLPLRPAGRDDAPALAALWRRAWASANPAVAEVAPLAHWQGRVQGEFFGPPCLTLVGELQGRIAAFLVLDTGAGYLHQLFVDPELQGQGIGAALVAQVSALCPAGWSLHVASGNLGARRFYARCGLQEGAPDRNPVTGRERVLCRWQR</sequence>
<dbReference type="RefSeq" id="WP_184854909.1">
    <property type="nucleotide sequence ID" value="NZ_JACHLK010000001.1"/>
</dbReference>
<evidence type="ECO:0000259" key="3">
    <source>
        <dbReference type="PROSITE" id="PS51186"/>
    </source>
</evidence>
<proteinExistence type="predicted"/>
<evidence type="ECO:0000313" key="5">
    <source>
        <dbReference type="Proteomes" id="UP000575083"/>
    </source>
</evidence>
<dbReference type="InterPro" id="IPR050832">
    <property type="entry name" value="Bact_Acetyltransf"/>
</dbReference>
<keyword evidence="1 4" id="KW-0808">Transferase</keyword>
<dbReference type="SUPFAM" id="SSF55729">
    <property type="entry name" value="Acyl-CoA N-acyltransferases (Nat)"/>
    <property type="match status" value="1"/>
</dbReference>
<reference evidence="4 5" key="1">
    <citation type="submission" date="2020-08" db="EMBL/GenBank/DDBJ databases">
        <title>Functional genomics of gut bacteria from endangered species of beetles.</title>
        <authorList>
            <person name="Carlos-Shanley C."/>
        </authorList>
    </citation>
    <scope>NUCLEOTIDE SEQUENCE [LARGE SCALE GENOMIC DNA]</scope>
    <source>
        <strain evidence="4 5">S00198</strain>
    </source>
</reference>
<dbReference type="InterPro" id="IPR016181">
    <property type="entry name" value="Acyl_CoA_acyltransferase"/>
</dbReference>
<evidence type="ECO:0000313" key="4">
    <source>
        <dbReference type="EMBL" id="MBB6557447.1"/>
    </source>
</evidence>
<dbReference type="PANTHER" id="PTHR43877">
    <property type="entry name" value="AMINOALKYLPHOSPHONATE N-ACETYLTRANSFERASE-RELATED-RELATED"/>
    <property type="match status" value="1"/>
</dbReference>
<gene>
    <name evidence="4" type="ORF">HNP48_000111</name>
</gene>
<protein>
    <submittedName>
        <fullName evidence="4">Putative acetyltransferase</fullName>
        <ecNumber evidence="4">2.3.1.-</ecNumber>
    </submittedName>
</protein>
<evidence type="ECO:0000256" key="2">
    <source>
        <dbReference type="ARBA" id="ARBA00023315"/>
    </source>
</evidence>